<sequence>ENYVYIDDVVRGHLIAMEKGKSGEKFILGGSNASYSDIICTIDNIQKRKHRIIKIPIFIVFTLTWIQVIVSNLFGKPPQVTFGWVKKFLNDWNTSNEKAMQVLGYEPTNLETGIKKTLNWLNNLN</sequence>
<feature type="transmembrane region" description="Helical" evidence="1">
    <location>
        <begin position="55"/>
        <end position="74"/>
    </location>
</feature>
<name>X1AY68_9ZZZZ</name>
<feature type="non-terminal residue" evidence="2">
    <location>
        <position position="1"/>
    </location>
</feature>
<dbReference type="AlphaFoldDB" id="X1AY68"/>
<organism evidence="2">
    <name type="scientific">marine sediment metagenome</name>
    <dbReference type="NCBI Taxonomy" id="412755"/>
    <lineage>
        <taxon>unclassified sequences</taxon>
        <taxon>metagenomes</taxon>
        <taxon>ecological metagenomes</taxon>
    </lineage>
</organism>
<evidence type="ECO:0000313" key="2">
    <source>
        <dbReference type="EMBL" id="GAG87715.1"/>
    </source>
</evidence>
<evidence type="ECO:0000256" key="1">
    <source>
        <dbReference type="SAM" id="Phobius"/>
    </source>
</evidence>
<gene>
    <name evidence="2" type="ORF">S01H4_22479</name>
</gene>
<accession>X1AY68</accession>
<protein>
    <recommendedName>
        <fullName evidence="3">NAD-dependent epimerase/dehydratase domain-containing protein</fullName>
    </recommendedName>
</protein>
<dbReference type="SUPFAM" id="SSF51735">
    <property type="entry name" value="NAD(P)-binding Rossmann-fold domains"/>
    <property type="match status" value="1"/>
</dbReference>
<keyword evidence="1" id="KW-0472">Membrane</keyword>
<keyword evidence="1" id="KW-1133">Transmembrane helix</keyword>
<dbReference type="EMBL" id="BART01010310">
    <property type="protein sequence ID" value="GAG87715.1"/>
    <property type="molecule type" value="Genomic_DNA"/>
</dbReference>
<dbReference type="Gene3D" id="3.40.50.720">
    <property type="entry name" value="NAD(P)-binding Rossmann-like Domain"/>
    <property type="match status" value="1"/>
</dbReference>
<reference evidence="2" key="1">
    <citation type="journal article" date="2014" name="Front. Microbiol.">
        <title>High frequency of phylogenetically diverse reductive dehalogenase-homologous genes in deep subseafloor sedimentary metagenomes.</title>
        <authorList>
            <person name="Kawai M."/>
            <person name="Futagami T."/>
            <person name="Toyoda A."/>
            <person name="Takaki Y."/>
            <person name="Nishi S."/>
            <person name="Hori S."/>
            <person name="Arai W."/>
            <person name="Tsubouchi T."/>
            <person name="Morono Y."/>
            <person name="Uchiyama I."/>
            <person name="Ito T."/>
            <person name="Fujiyama A."/>
            <person name="Inagaki F."/>
            <person name="Takami H."/>
        </authorList>
    </citation>
    <scope>NUCLEOTIDE SEQUENCE</scope>
    <source>
        <strain evidence="2">Expedition CK06-06</strain>
    </source>
</reference>
<proteinExistence type="predicted"/>
<dbReference type="InterPro" id="IPR036291">
    <property type="entry name" value="NAD(P)-bd_dom_sf"/>
</dbReference>
<evidence type="ECO:0008006" key="3">
    <source>
        <dbReference type="Google" id="ProtNLM"/>
    </source>
</evidence>
<comment type="caution">
    <text evidence="2">The sequence shown here is derived from an EMBL/GenBank/DDBJ whole genome shotgun (WGS) entry which is preliminary data.</text>
</comment>
<keyword evidence="1" id="KW-0812">Transmembrane</keyword>